<evidence type="ECO:0000313" key="2">
    <source>
        <dbReference type="EMBL" id="RKR80393.1"/>
    </source>
</evidence>
<feature type="domain" description="Gingipain" evidence="1">
    <location>
        <begin position="250"/>
        <end position="365"/>
    </location>
</feature>
<reference evidence="2 3" key="1">
    <citation type="submission" date="2018-10" db="EMBL/GenBank/DDBJ databases">
        <title>Genomic Encyclopedia of Archaeal and Bacterial Type Strains, Phase II (KMG-II): from individual species to whole genera.</title>
        <authorList>
            <person name="Goeker M."/>
        </authorList>
    </citation>
    <scope>NUCLEOTIDE SEQUENCE [LARGE SCALE GENOMIC DNA]</scope>
    <source>
        <strain evidence="2 3">DSM 18602</strain>
    </source>
</reference>
<dbReference type="Gene3D" id="3.40.50.1460">
    <property type="match status" value="1"/>
</dbReference>
<dbReference type="Proteomes" id="UP000268007">
    <property type="component" value="Unassembled WGS sequence"/>
</dbReference>
<dbReference type="GO" id="GO:0006508">
    <property type="term" value="P:proteolysis"/>
    <property type="evidence" value="ECO:0007669"/>
    <property type="project" value="InterPro"/>
</dbReference>
<accession>A0A495IV95</accession>
<name>A0A495IV95_9SPHI</name>
<evidence type="ECO:0000313" key="3">
    <source>
        <dbReference type="Proteomes" id="UP000268007"/>
    </source>
</evidence>
<gene>
    <name evidence="2" type="ORF">BDD43_0498</name>
</gene>
<evidence type="ECO:0000259" key="1">
    <source>
        <dbReference type="Pfam" id="PF01364"/>
    </source>
</evidence>
<protein>
    <submittedName>
        <fullName evidence="2">Peptidase C25-like protein</fullName>
    </submittedName>
</protein>
<keyword evidence="3" id="KW-1185">Reference proteome</keyword>
<dbReference type="Pfam" id="PF01364">
    <property type="entry name" value="Peptidase_C25"/>
    <property type="match status" value="1"/>
</dbReference>
<dbReference type="OrthoDB" id="8477308at2"/>
<comment type="caution">
    <text evidence="2">The sequence shown here is derived from an EMBL/GenBank/DDBJ whole genome shotgun (WGS) entry which is preliminary data.</text>
</comment>
<sequence>MAKKLILSIKSKLLTKYTSSINALEAVLHSLIASDQQRGITSILIYIDQPTAASDYGFPVMTTVSDTACKQVIDSLFRTQQPDYIVLFGADDVFPFFLLDNHLHTIDKDVDQTVPSDYPYACDAPASRDATTYTNPIRVIGRIPDLPGIADLAYVQGLVNDIIQFRSAAQSDYQSYFAISAAKWINSSLRTAQNIFNDSDSVLPSPPQTSNFQPQDLQPLSHYFNCHGRLNAPDFLGELNGNTPVCLSPANLNGNIRKGTVVVAECCYGAQLLNPLNFGISVASNYLKNHAIAFMGSTTMSFGMINDQDQADLLSQYFFKNVMNGASTGRALLAAKIFFLKERTPNPVSFKTLAQFTLLGDPSVQPVAAPVTTGMLSTLSNRRLELISSGLNLGVTVPRPVKVSENIRFRPPAAMRAVLKQLFMTKAEHEMIFDVENSIADTIFATQALPTGISPAASQKVRFRVYQQKEQEGVLPSVRLVVIKEAAGEILGYKEYVSH</sequence>
<proteinExistence type="predicted"/>
<organism evidence="2 3">
    <name type="scientific">Mucilaginibacter gracilis</name>
    <dbReference type="NCBI Taxonomy" id="423350"/>
    <lineage>
        <taxon>Bacteria</taxon>
        <taxon>Pseudomonadati</taxon>
        <taxon>Bacteroidota</taxon>
        <taxon>Sphingobacteriia</taxon>
        <taxon>Sphingobacteriales</taxon>
        <taxon>Sphingobacteriaceae</taxon>
        <taxon>Mucilaginibacter</taxon>
    </lineage>
</organism>
<dbReference type="InterPro" id="IPR001769">
    <property type="entry name" value="Gingipain"/>
</dbReference>
<dbReference type="GO" id="GO:0008234">
    <property type="term" value="F:cysteine-type peptidase activity"/>
    <property type="evidence" value="ECO:0007669"/>
    <property type="project" value="InterPro"/>
</dbReference>
<dbReference type="EMBL" id="RBKU01000001">
    <property type="protein sequence ID" value="RKR80393.1"/>
    <property type="molecule type" value="Genomic_DNA"/>
</dbReference>
<dbReference type="AlphaFoldDB" id="A0A495IV95"/>
<dbReference type="RefSeq" id="WP_121196166.1">
    <property type="nucleotide sequence ID" value="NZ_RBKU01000001.1"/>
</dbReference>